<reference evidence="2 3" key="1">
    <citation type="submission" date="2019-12" db="EMBL/GenBank/DDBJ databases">
        <authorList>
            <person name="Alioto T."/>
            <person name="Alioto T."/>
            <person name="Gomez Garrido J."/>
        </authorList>
    </citation>
    <scope>NUCLEOTIDE SEQUENCE [LARGE SCALE GENOMIC DNA]</scope>
</reference>
<evidence type="ECO:0000313" key="3">
    <source>
        <dbReference type="Proteomes" id="UP000594638"/>
    </source>
</evidence>
<keyword evidence="1" id="KW-0175">Coiled coil</keyword>
<gene>
    <name evidence="2" type="ORF">OLEA9_A080022</name>
</gene>
<accession>A0A8S0S5P1</accession>
<name>A0A8S0S5P1_OLEEU</name>
<protein>
    <submittedName>
        <fullName evidence="2">Uncharacterized protein</fullName>
    </submittedName>
</protein>
<comment type="caution">
    <text evidence="2">The sequence shown here is derived from an EMBL/GenBank/DDBJ whole genome shotgun (WGS) entry which is preliminary data.</text>
</comment>
<dbReference type="Gramene" id="OE9A080022T1">
    <property type="protein sequence ID" value="OE9A080022C1"/>
    <property type="gene ID" value="OE9A080022"/>
</dbReference>
<dbReference type="EMBL" id="CACTIH010003933">
    <property type="protein sequence ID" value="CAA2987561.1"/>
    <property type="molecule type" value="Genomic_DNA"/>
</dbReference>
<keyword evidence="3" id="KW-1185">Reference proteome</keyword>
<proteinExistence type="predicted"/>
<dbReference type="AlphaFoldDB" id="A0A8S0S5P1"/>
<sequence>MVEASLALQPHSQRFFLNAQMDIRRLQKANRESEQQAADAEAEAKSRSLHCEQGEVAKNNYIAHFHETTKYDSLALYWKGVAYNEVFKKLVELYLQLDLTSIKEEFILAEPSTPLMDERRLTSRVWTEIRPFRC</sequence>
<evidence type="ECO:0000256" key="1">
    <source>
        <dbReference type="SAM" id="Coils"/>
    </source>
</evidence>
<organism evidence="2 3">
    <name type="scientific">Olea europaea subsp. europaea</name>
    <dbReference type="NCBI Taxonomy" id="158383"/>
    <lineage>
        <taxon>Eukaryota</taxon>
        <taxon>Viridiplantae</taxon>
        <taxon>Streptophyta</taxon>
        <taxon>Embryophyta</taxon>
        <taxon>Tracheophyta</taxon>
        <taxon>Spermatophyta</taxon>
        <taxon>Magnoliopsida</taxon>
        <taxon>eudicotyledons</taxon>
        <taxon>Gunneridae</taxon>
        <taxon>Pentapetalae</taxon>
        <taxon>asterids</taxon>
        <taxon>lamiids</taxon>
        <taxon>Lamiales</taxon>
        <taxon>Oleaceae</taxon>
        <taxon>Oleeae</taxon>
        <taxon>Olea</taxon>
    </lineage>
</organism>
<evidence type="ECO:0000313" key="2">
    <source>
        <dbReference type="EMBL" id="CAA2987561.1"/>
    </source>
</evidence>
<dbReference type="Proteomes" id="UP000594638">
    <property type="component" value="Unassembled WGS sequence"/>
</dbReference>
<feature type="coiled-coil region" evidence="1">
    <location>
        <begin position="16"/>
        <end position="43"/>
    </location>
</feature>